<keyword evidence="3" id="KW-0328">Glycosyltransferase</keyword>
<name>A0ABW0BR13_9BACT</name>
<evidence type="ECO:0000259" key="2">
    <source>
        <dbReference type="Pfam" id="PF13439"/>
    </source>
</evidence>
<dbReference type="InterPro" id="IPR001296">
    <property type="entry name" value="Glyco_trans_1"/>
</dbReference>
<keyword evidence="4" id="KW-1185">Reference proteome</keyword>
<dbReference type="Proteomes" id="UP001596163">
    <property type="component" value="Unassembled WGS sequence"/>
</dbReference>
<protein>
    <submittedName>
        <fullName evidence="3">Glycosyltransferase</fullName>
        <ecNumber evidence="3">2.4.-.-</ecNumber>
    </submittedName>
</protein>
<dbReference type="Pfam" id="PF00534">
    <property type="entry name" value="Glycos_transf_1"/>
    <property type="match status" value="1"/>
</dbReference>
<dbReference type="SUPFAM" id="SSF53756">
    <property type="entry name" value="UDP-Glycosyltransferase/glycogen phosphorylase"/>
    <property type="match status" value="1"/>
</dbReference>
<reference evidence="4" key="1">
    <citation type="journal article" date="2019" name="Int. J. Syst. Evol. Microbiol.">
        <title>The Global Catalogue of Microorganisms (GCM) 10K type strain sequencing project: providing services to taxonomists for standard genome sequencing and annotation.</title>
        <authorList>
            <consortium name="The Broad Institute Genomics Platform"/>
            <consortium name="The Broad Institute Genome Sequencing Center for Infectious Disease"/>
            <person name="Wu L."/>
            <person name="Ma J."/>
        </authorList>
    </citation>
    <scope>NUCLEOTIDE SEQUENCE [LARGE SCALE GENOMIC DNA]</scope>
    <source>
        <strain evidence="4">CGMCC 1.7030</strain>
    </source>
</reference>
<organism evidence="3 4">
    <name type="scientific">Algoriphagus aquatilis</name>
    <dbReference type="NCBI Taxonomy" id="490186"/>
    <lineage>
        <taxon>Bacteria</taxon>
        <taxon>Pseudomonadati</taxon>
        <taxon>Bacteroidota</taxon>
        <taxon>Cytophagia</taxon>
        <taxon>Cytophagales</taxon>
        <taxon>Cyclobacteriaceae</taxon>
        <taxon>Algoriphagus</taxon>
    </lineage>
</organism>
<evidence type="ECO:0000259" key="1">
    <source>
        <dbReference type="Pfam" id="PF00534"/>
    </source>
</evidence>
<dbReference type="PANTHER" id="PTHR12526:SF630">
    <property type="entry name" value="GLYCOSYLTRANSFERASE"/>
    <property type="match status" value="1"/>
</dbReference>
<dbReference type="EC" id="2.4.-.-" evidence="3"/>
<dbReference type="PANTHER" id="PTHR12526">
    <property type="entry name" value="GLYCOSYLTRANSFERASE"/>
    <property type="match status" value="1"/>
</dbReference>
<gene>
    <name evidence="3" type="ORF">ACFPIK_00680</name>
</gene>
<dbReference type="RefSeq" id="WP_377911166.1">
    <property type="nucleotide sequence ID" value="NZ_JBHSKS010000001.1"/>
</dbReference>
<proteinExistence type="predicted"/>
<dbReference type="InterPro" id="IPR028098">
    <property type="entry name" value="Glyco_trans_4-like_N"/>
</dbReference>
<dbReference type="Gene3D" id="3.40.50.2000">
    <property type="entry name" value="Glycogen Phosphorylase B"/>
    <property type="match status" value="2"/>
</dbReference>
<feature type="domain" description="Glycosyl transferase family 1" evidence="1">
    <location>
        <begin position="181"/>
        <end position="326"/>
    </location>
</feature>
<evidence type="ECO:0000313" key="3">
    <source>
        <dbReference type="EMBL" id="MFC5190262.1"/>
    </source>
</evidence>
<comment type="caution">
    <text evidence="3">The sequence shown here is derived from an EMBL/GenBank/DDBJ whole genome shotgun (WGS) entry which is preliminary data.</text>
</comment>
<sequence length="361" mass="41504">MRKKVFFQIVDTLSMGGTERMSINISAVFSEKGWESHLIVSRRGGGLEAQIPEGVIVHFLNKKAFYDLFAFFRLWRLVQTCGPTLVHAHSTSIYWAVAIKWLTSKFFLVWHDHFGLSDQLDVYPRREMKFFARWINKLMVVNEKLENHWRKELSGRELDILFVGNFPWLNLKTQDKFEIFTFLNLANFRPQKDQLNLIKAVKILTSQIQKFQVLMVGEWIDNEWIAKVKDEISSHGLEEYIQLIGPSTSVESYLAKSHVGILSSESEGLPVALLEYGLASLPVICTNVGDCQKVIPSEEFGWAVSPKNSSQLAGSMLEVLTNYPDAIQRGKRLQKKVEHEFGKECFWNAYQTLISPKIQLV</sequence>
<dbReference type="EMBL" id="JBHSKS010000001">
    <property type="protein sequence ID" value="MFC5190262.1"/>
    <property type="molecule type" value="Genomic_DNA"/>
</dbReference>
<keyword evidence="3" id="KW-0808">Transferase</keyword>
<dbReference type="Pfam" id="PF13439">
    <property type="entry name" value="Glyco_transf_4"/>
    <property type="match status" value="1"/>
</dbReference>
<evidence type="ECO:0000313" key="4">
    <source>
        <dbReference type="Proteomes" id="UP001596163"/>
    </source>
</evidence>
<accession>A0ABW0BR13</accession>
<feature type="domain" description="Glycosyltransferase subfamily 4-like N-terminal" evidence="2">
    <location>
        <begin position="15"/>
        <end position="151"/>
    </location>
</feature>
<dbReference type="GO" id="GO:0016757">
    <property type="term" value="F:glycosyltransferase activity"/>
    <property type="evidence" value="ECO:0007669"/>
    <property type="project" value="UniProtKB-KW"/>
</dbReference>